<name>A0A075SKY2_STRSU</name>
<dbReference type="AlphaFoldDB" id="A0A075SKY2"/>
<accession>A0A075SKY2</accession>
<dbReference type="RefSeq" id="WP_024381237.1">
    <property type="nucleotide sequence ID" value="NZ_ALLE01000018.1"/>
</dbReference>
<proteinExistence type="predicted"/>
<sequence length="272" mass="31638">MVKHIIVVSDNSRDNITIYTEEPAFVGIAERSDMNALKNLEEASKAGIYILMGEEKRYIGQATNLYRRLSHHLKMDWWNNFFFFGREDGHLDKSQLDYLETLLIQEFRQTSFKVTNHTDGNSSWIDKTSKIHADKVWNIAQNILQDVANIDLFENPETVSIEDGVAGDYFITLPDGQRIYGKNPSNNYLEFFRYLLKHKDLSKRVRERVVSGKTNSKFLLGTEPRFDRKSKKLSTELEKDIHLLTTLSTADKKRVLSRFAEQIDLPITINWN</sequence>
<dbReference type="InterPro" id="IPR000305">
    <property type="entry name" value="GIY-YIG_endonuc"/>
</dbReference>
<protein>
    <recommendedName>
        <fullName evidence="1">GIY-YIG domain-containing protein</fullName>
    </recommendedName>
</protein>
<dbReference type="HOGENOM" id="CLU_087900_0_0_9"/>
<gene>
    <name evidence="2" type="ORF">ID09_10970</name>
</gene>
<reference evidence="2 3" key="1">
    <citation type="journal article" date="2014" name="Genome Announc.">
        <title>Whole-Genome Sequence of Streptococcus suis Serotype 4 Reference Strain 6407.</title>
        <authorList>
            <person name="Wang K."/>
            <person name="Chen J."/>
            <person name="Yao H."/>
            <person name="Lu C."/>
        </authorList>
    </citation>
    <scope>NUCLEOTIDE SEQUENCE [LARGE SCALE GENOMIC DNA]</scope>
    <source>
        <strain evidence="2">6407</strain>
    </source>
</reference>
<dbReference type="Proteomes" id="UP000028185">
    <property type="component" value="Chromosome"/>
</dbReference>
<dbReference type="CDD" id="cd10447">
    <property type="entry name" value="GIY-YIG_unchar_2"/>
    <property type="match status" value="1"/>
</dbReference>
<dbReference type="Pfam" id="PF01541">
    <property type="entry name" value="GIY-YIG"/>
    <property type="match status" value="1"/>
</dbReference>
<dbReference type="SUPFAM" id="SSF82771">
    <property type="entry name" value="GIY-YIG endonuclease"/>
    <property type="match status" value="1"/>
</dbReference>
<feature type="domain" description="GIY-YIG" evidence="1">
    <location>
        <begin position="46"/>
        <end position="92"/>
    </location>
</feature>
<dbReference type="EMBL" id="CP008921">
    <property type="protein sequence ID" value="AIG44513.1"/>
    <property type="molecule type" value="Genomic_DNA"/>
</dbReference>
<dbReference type="PATRIC" id="fig|1214179.4.peg.2188"/>
<evidence type="ECO:0000313" key="2">
    <source>
        <dbReference type="EMBL" id="AIG44513.1"/>
    </source>
</evidence>
<organism evidence="2 3">
    <name type="scientific">Streptococcus suis 6407</name>
    <dbReference type="NCBI Taxonomy" id="1214179"/>
    <lineage>
        <taxon>Bacteria</taxon>
        <taxon>Bacillati</taxon>
        <taxon>Bacillota</taxon>
        <taxon>Bacilli</taxon>
        <taxon>Lactobacillales</taxon>
        <taxon>Streptococcaceae</taxon>
        <taxon>Streptococcus</taxon>
    </lineage>
</organism>
<dbReference type="InterPro" id="IPR035901">
    <property type="entry name" value="GIY-YIG_endonuc_sf"/>
</dbReference>
<evidence type="ECO:0000259" key="1">
    <source>
        <dbReference type="Pfam" id="PF01541"/>
    </source>
</evidence>
<evidence type="ECO:0000313" key="3">
    <source>
        <dbReference type="Proteomes" id="UP000028185"/>
    </source>
</evidence>